<dbReference type="PANTHER" id="PTHR18964">
    <property type="entry name" value="ROK (REPRESSOR, ORF, KINASE) FAMILY"/>
    <property type="match status" value="1"/>
</dbReference>
<evidence type="ECO:0000313" key="4">
    <source>
        <dbReference type="Proteomes" id="UP000677913"/>
    </source>
</evidence>
<name>A0A8J8BC01_9ACTN</name>
<accession>A0A8J8BC01</accession>
<organism evidence="3 4">
    <name type="scientific">Actinocrinis puniceicyclus</name>
    <dbReference type="NCBI Taxonomy" id="977794"/>
    <lineage>
        <taxon>Bacteria</taxon>
        <taxon>Bacillati</taxon>
        <taxon>Actinomycetota</taxon>
        <taxon>Actinomycetes</taxon>
        <taxon>Catenulisporales</taxon>
        <taxon>Actinospicaceae</taxon>
        <taxon>Actinocrinis</taxon>
    </lineage>
</organism>
<comment type="caution">
    <text evidence="3">The sequence shown here is derived from an EMBL/GenBank/DDBJ whole genome shotgun (WGS) entry which is preliminary data.</text>
</comment>
<evidence type="ECO:0000259" key="2">
    <source>
        <dbReference type="Pfam" id="PF09339"/>
    </source>
</evidence>
<dbReference type="SUPFAM" id="SSF46785">
    <property type="entry name" value="Winged helix' DNA-binding domain"/>
    <property type="match status" value="1"/>
</dbReference>
<dbReference type="InterPro" id="IPR043129">
    <property type="entry name" value="ATPase_NBD"/>
</dbReference>
<dbReference type="PANTHER" id="PTHR18964:SF149">
    <property type="entry name" value="BIFUNCTIONAL UDP-N-ACETYLGLUCOSAMINE 2-EPIMERASE_N-ACETYLMANNOSAMINE KINASE"/>
    <property type="match status" value="1"/>
</dbReference>
<comment type="similarity">
    <text evidence="1">Belongs to the ROK (NagC/XylR) family.</text>
</comment>
<dbReference type="EMBL" id="JAGSXH010000054">
    <property type="protein sequence ID" value="MBS2964597.1"/>
    <property type="molecule type" value="Genomic_DNA"/>
</dbReference>
<dbReference type="InterPro" id="IPR036390">
    <property type="entry name" value="WH_DNA-bd_sf"/>
</dbReference>
<reference evidence="3" key="1">
    <citation type="submission" date="2021-04" db="EMBL/GenBank/DDBJ databases">
        <title>Genome based classification of Actinospica acidithermotolerans sp. nov., an actinobacterium isolated from an Indonesian hot spring.</title>
        <authorList>
            <person name="Kusuma A.B."/>
            <person name="Putra K.E."/>
            <person name="Nafisah S."/>
            <person name="Loh J."/>
            <person name="Nouioui I."/>
            <person name="Goodfellow M."/>
        </authorList>
    </citation>
    <scope>NUCLEOTIDE SEQUENCE</scope>
    <source>
        <strain evidence="3">DSM 45618</strain>
    </source>
</reference>
<evidence type="ECO:0000313" key="3">
    <source>
        <dbReference type="EMBL" id="MBS2964597.1"/>
    </source>
</evidence>
<dbReference type="GO" id="GO:0003677">
    <property type="term" value="F:DNA binding"/>
    <property type="evidence" value="ECO:0007669"/>
    <property type="project" value="InterPro"/>
</dbReference>
<dbReference type="Proteomes" id="UP000677913">
    <property type="component" value="Unassembled WGS sequence"/>
</dbReference>
<dbReference type="GO" id="GO:0006355">
    <property type="term" value="P:regulation of DNA-templated transcription"/>
    <property type="evidence" value="ECO:0007669"/>
    <property type="project" value="InterPro"/>
</dbReference>
<dbReference type="Pfam" id="PF09339">
    <property type="entry name" value="HTH_IclR"/>
    <property type="match status" value="1"/>
</dbReference>
<dbReference type="CDD" id="cd23763">
    <property type="entry name" value="ASKHA_ATPase_ROK"/>
    <property type="match status" value="1"/>
</dbReference>
<dbReference type="Pfam" id="PF00480">
    <property type="entry name" value="ROK"/>
    <property type="match status" value="1"/>
</dbReference>
<dbReference type="Gene3D" id="1.10.10.10">
    <property type="entry name" value="Winged helix-like DNA-binding domain superfamily/Winged helix DNA-binding domain"/>
    <property type="match status" value="1"/>
</dbReference>
<dbReference type="Gene3D" id="3.30.420.40">
    <property type="match status" value="2"/>
</dbReference>
<dbReference type="SUPFAM" id="SSF53067">
    <property type="entry name" value="Actin-like ATPase domain"/>
    <property type="match status" value="1"/>
</dbReference>
<keyword evidence="4" id="KW-1185">Reference proteome</keyword>
<dbReference type="InterPro" id="IPR000600">
    <property type="entry name" value="ROK"/>
</dbReference>
<dbReference type="InterPro" id="IPR036388">
    <property type="entry name" value="WH-like_DNA-bd_sf"/>
</dbReference>
<proteinExistence type="inferred from homology"/>
<sequence>MPPHPATPQTARAINDRAALALFAARGALTAGQLQESTGLARPTVTELLGRLGSAGLIEQIGEIGADRRGPNARLYALAGRRACVAGIDARTDIVYLAVIDLTGRAVAERAAAIPSGTPAAAALDTVTAALAEAVRGGESGPLHSVSIGVPGLINPVSGRVRPVAAEAGWHAELAHAVRERTGLDAAAVTLDNEVNLAGIAEHRVIGPRGSDSFGLLWLGTAGVGASLILDGVLRRGASGGAGELGFLAVPGAGPQVGRTDCTGGLFDLVGPAAVARLADAHGVAPDAFEHPAFRAELSARIALGAAAFALVVDPGLVVLGGELGRAGGALLAAAVERRLAAVCPVPTSVRTTAVPGNPILTGAVATALDRARAALWP</sequence>
<evidence type="ECO:0000256" key="1">
    <source>
        <dbReference type="ARBA" id="ARBA00006479"/>
    </source>
</evidence>
<dbReference type="RefSeq" id="WP_211468958.1">
    <property type="nucleotide sequence ID" value="NZ_JAGSXH010000054.1"/>
</dbReference>
<protein>
    <submittedName>
        <fullName evidence="3">ROK family transcriptional regulator</fullName>
    </submittedName>
</protein>
<gene>
    <name evidence="3" type="ORF">KGA66_16190</name>
</gene>
<dbReference type="InterPro" id="IPR005471">
    <property type="entry name" value="Tscrpt_reg_IclR_N"/>
</dbReference>
<dbReference type="AlphaFoldDB" id="A0A8J8BC01"/>
<feature type="domain" description="HTH iclR-type" evidence="2">
    <location>
        <begin position="20"/>
        <end position="60"/>
    </location>
</feature>